<keyword evidence="4 6" id="KW-1133">Transmembrane helix</keyword>
<name>A0A9D1L723_9FIRM</name>
<dbReference type="AlphaFoldDB" id="A0A9D1L723"/>
<dbReference type="PANTHER" id="PTHR23291:SF50">
    <property type="entry name" value="PROTEIN LIFEGUARD 4"/>
    <property type="match status" value="1"/>
</dbReference>
<reference evidence="7" key="1">
    <citation type="submission" date="2020-10" db="EMBL/GenBank/DDBJ databases">
        <authorList>
            <person name="Gilroy R."/>
        </authorList>
    </citation>
    <scope>NUCLEOTIDE SEQUENCE</scope>
    <source>
        <strain evidence="7">11300</strain>
    </source>
</reference>
<evidence type="ECO:0000256" key="5">
    <source>
        <dbReference type="ARBA" id="ARBA00023136"/>
    </source>
</evidence>
<dbReference type="PANTHER" id="PTHR23291">
    <property type="entry name" value="BAX INHIBITOR-RELATED"/>
    <property type="match status" value="1"/>
</dbReference>
<dbReference type="EMBL" id="DVMO01000050">
    <property type="protein sequence ID" value="HIU27399.1"/>
    <property type="molecule type" value="Genomic_DNA"/>
</dbReference>
<feature type="transmembrane region" description="Helical" evidence="6">
    <location>
        <begin position="54"/>
        <end position="74"/>
    </location>
</feature>
<comment type="similarity">
    <text evidence="2 6">Belongs to the BI1 family.</text>
</comment>
<feature type="transmembrane region" description="Helical" evidence="6">
    <location>
        <begin position="109"/>
        <end position="128"/>
    </location>
</feature>
<dbReference type="CDD" id="cd10432">
    <property type="entry name" value="BI-1-like_bacterial"/>
    <property type="match status" value="1"/>
</dbReference>
<organism evidence="7 8">
    <name type="scientific">Candidatus Fimisoma avicola</name>
    <dbReference type="NCBI Taxonomy" id="2840826"/>
    <lineage>
        <taxon>Bacteria</taxon>
        <taxon>Bacillati</taxon>
        <taxon>Bacillota</taxon>
        <taxon>Clostridia</taxon>
        <taxon>Eubacteriales</taxon>
        <taxon>Candidatus Fimisoma</taxon>
    </lineage>
</organism>
<feature type="transmembrane region" description="Helical" evidence="6">
    <location>
        <begin position="20"/>
        <end position="42"/>
    </location>
</feature>
<evidence type="ECO:0000256" key="4">
    <source>
        <dbReference type="ARBA" id="ARBA00022989"/>
    </source>
</evidence>
<keyword evidence="5 6" id="KW-0472">Membrane</keyword>
<comment type="caution">
    <text evidence="7">The sequence shown here is derived from an EMBL/GenBank/DDBJ whole genome shotgun (WGS) entry which is preliminary data.</text>
</comment>
<feature type="transmembrane region" description="Helical" evidence="6">
    <location>
        <begin position="80"/>
        <end position="102"/>
    </location>
</feature>
<dbReference type="Pfam" id="PF01027">
    <property type="entry name" value="Bax1-I"/>
    <property type="match status" value="1"/>
</dbReference>
<protein>
    <submittedName>
        <fullName evidence="7">Bax inhibitor-1/YccA family protein</fullName>
    </submittedName>
</protein>
<evidence type="ECO:0000313" key="7">
    <source>
        <dbReference type="EMBL" id="HIU27399.1"/>
    </source>
</evidence>
<feature type="transmembrane region" description="Helical" evidence="6">
    <location>
        <begin position="140"/>
        <end position="159"/>
    </location>
</feature>
<dbReference type="InterPro" id="IPR006214">
    <property type="entry name" value="Bax_inhibitor_1-related"/>
</dbReference>
<dbReference type="GO" id="GO:0016020">
    <property type="term" value="C:membrane"/>
    <property type="evidence" value="ECO:0007669"/>
    <property type="project" value="UniProtKB-SubCell"/>
</dbReference>
<dbReference type="Proteomes" id="UP000824091">
    <property type="component" value="Unassembled WGS sequence"/>
</dbReference>
<evidence type="ECO:0000256" key="1">
    <source>
        <dbReference type="ARBA" id="ARBA00004141"/>
    </source>
</evidence>
<evidence type="ECO:0000256" key="2">
    <source>
        <dbReference type="ARBA" id="ARBA00010350"/>
    </source>
</evidence>
<gene>
    <name evidence="7" type="ORF">IAD16_03315</name>
</gene>
<comment type="subcellular location">
    <subcellularLocation>
        <location evidence="1">Membrane</location>
        <topology evidence="1">Multi-pass membrane protein</topology>
    </subcellularLocation>
</comment>
<reference evidence="7" key="2">
    <citation type="journal article" date="2021" name="PeerJ">
        <title>Extensive microbial diversity within the chicken gut microbiome revealed by metagenomics and culture.</title>
        <authorList>
            <person name="Gilroy R."/>
            <person name="Ravi A."/>
            <person name="Getino M."/>
            <person name="Pursley I."/>
            <person name="Horton D.L."/>
            <person name="Alikhan N.F."/>
            <person name="Baker D."/>
            <person name="Gharbi K."/>
            <person name="Hall N."/>
            <person name="Watson M."/>
            <person name="Adriaenssens E.M."/>
            <person name="Foster-Nyarko E."/>
            <person name="Jarju S."/>
            <person name="Secka A."/>
            <person name="Antonio M."/>
            <person name="Oren A."/>
            <person name="Chaudhuri R.R."/>
            <person name="La Ragione R."/>
            <person name="Hildebrand F."/>
            <person name="Pallen M.J."/>
        </authorList>
    </citation>
    <scope>NUCLEOTIDE SEQUENCE</scope>
    <source>
        <strain evidence="7">11300</strain>
    </source>
</reference>
<accession>A0A9D1L723</accession>
<evidence type="ECO:0000256" key="6">
    <source>
        <dbReference type="RuleBase" id="RU004379"/>
    </source>
</evidence>
<sequence>MFRENSTLPASMQREQNNFIAKTFLWMFAGLIVTAACAWLTYSSGLYFRFYFGNSFTFLLIAEIAVVLLFSFLFRKLSPAVVGVLFFAYAVLNGVTMSVIFAVYQLSSIVVLFLAAAALFGGFALYGYSYKGDLSKWGPLLMICLIVAIVMSLINVFLIRAEFFEIFIDCAVLFLFFGITIYDMNKIKKLSLVTDGGGKLHIYGAMELYLDFINIFLRLLALFGKKK</sequence>
<keyword evidence="3 6" id="KW-0812">Transmembrane</keyword>
<feature type="transmembrane region" description="Helical" evidence="6">
    <location>
        <begin position="166"/>
        <end position="182"/>
    </location>
</feature>
<evidence type="ECO:0000256" key="3">
    <source>
        <dbReference type="ARBA" id="ARBA00022692"/>
    </source>
</evidence>
<evidence type="ECO:0000313" key="8">
    <source>
        <dbReference type="Proteomes" id="UP000824091"/>
    </source>
</evidence>
<proteinExistence type="inferred from homology"/>